<proteinExistence type="predicted"/>
<evidence type="ECO:0000256" key="1">
    <source>
        <dbReference type="SAM" id="MobiDB-lite"/>
    </source>
</evidence>
<protein>
    <submittedName>
        <fullName evidence="2">Uncharacterized protein</fullName>
    </submittedName>
</protein>
<feature type="region of interest" description="Disordered" evidence="1">
    <location>
        <begin position="120"/>
        <end position="146"/>
    </location>
</feature>
<keyword evidence="3" id="KW-1185">Reference proteome</keyword>
<evidence type="ECO:0000313" key="3">
    <source>
        <dbReference type="Proteomes" id="UP001209878"/>
    </source>
</evidence>
<dbReference type="EMBL" id="JAODUO010000215">
    <property type="protein sequence ID" value="KAK2186028.1"/>
    <property type="molecule type" value="Genomic_DNA"/>
</dbReference>
<name>A0AAD9P0P7_RIDPI</name>
<dbReference type="Proteomes" id="UP001209878">
    <property type="component" value="Unassembled WGS sequence"/>
</dbReference>
<comment type="caution">
    <text evidence="2">The sequence shown here is derived from an EMBL/GenBank/DDBJ whole genome shotgun (WGS) entry which is preliminary data.</text>
</comment>
<dbReference type="AlphaFoldDB" id="A0AAD9P0P7"/>
<evidence type="ECO:0000313" key="2">
    <source>
        <dbReference type="EMBL" id="KAK2186028.1"/>
    </source>
</evidence>
<gene>
    <name evidence="2" type="ORF">NP493_216g03007</name>
</gene>
<reference evidence="2" key="1">
    <citation type="journal article" date="2023" name="Mol. Biol. Evol.">
        <title>Third-Generation Sequencing Reveals the Adaptive Role of the Epigenome in Three Deep-Sea Polychaetes.</title>
        <authorList>
            <person name="Perez M."/>
            <person name="Aroh O."/>
            <person name="Sun Y."/>
            <person name="Lan Y."/>
            <person name="Juniper S.K."/>
            <person name="Young C.R."/>
            <person name="Angers B."/>
            <person name="Qian P.Y."/>
        </authorList>
    </citation>
    <scope>NUCLEOTIDE SEQUENCE</scope>
    <source>
        <strain evidence="2">R07B-5</strain>
    </source>
</reference>
<organism evidence="2 3">
    <name type="scientific">Ridgeia piscesae</name>
    <name type="common">Tubeworm</name>
    <dbReference type="NCBI Taxonomy" id="27915"/>
    <lineage>
        <taxon>Eukaryota</taxon>
        <taxon>Metazoa</taxon>
        <taxon>Spiralia</taxon>
        <taxon>Lophotrochozoa</taxon>
        <taxon>Annelida</taxon>
        <taxon>Polychaeta</taxon>
        <taxon>Sedentaria</taxon>
        <taxon>Canalipalpata</taxon>
        <taxon>Sabellida</taxon>
        <taxon>Siboglinidae</taxon>
        <taxon>Ridgeia</taxon>
    </lineage>
</organism>
<accession>A0AAD9P0P7</accession>
<sequence>MFKRRDIPPVLLLLLLIVLVMLTLSQILVVHSGHYGKNMRSMRRLQQELRDMDLSLHSLMHQNVPSVERSRRMLQNHINSGRFAEILAQASAIDAKGQTSKVKANSSRPDFRQQNHARTLNGASLSHRKSELPSANAGNSTQEYVAQEPEVSRVLVQEVANTTSEIRQLVAGREAGVTPRNVINYCPSVPPSLSKYLLIIQ</sequence>